<comment type="similarity">
    <text evidence="1">Belongs to the GerABKA family.</text>
</comment>
<proteinExistence type="inferred from homology"/>
<dbReference type="Proteomes" id="UP000217785">
    <property type="component" value="Unassembled WGS sequence"/>
</dbReference>
<comment type="caution">
    <text evidence="4">The sequence shown here is derived from an EMBL/GenBank/DDBJ whole genome shotgun (WGS) entry which is preliminary data.</text>
</comment>
<dbReference type="Pfam" id="PF03323">
    <property type="entry name" value="GerA"/>
    <property type="match status" value="1"/>
</dbReference>
<evidence type="ECO:0000313" key="4">
    <source>
        <dbReference type="EMBL" id="GAX90140.1"/>
    </source>
</evidence>
<evidence type="ECO:0000313" key="5">
    <source>
        <dbReference type="Proteomes" id="UP000217785"/>
    </source>
</evidence>
<evidence type="ECO:0000256" key="1">
    <source>
        <dbReference type="ARBA" id="ARBA00005278"/>
    </source>
</evidence>
<accession>A0A292YNU4</accession>
<dbReference type="GO" id="GO:0009847">
    <property type="term" value="P:spore germination"/>
    <property type="evidence" value="ECO:0007669"/>
    <property type="project" value="InterPro"/>
</dbReference>
<keyword evidence="3" id="KW-0812">Transmembrane</keyword>
<dbReference type="InterPro" id="IPR050768">
    <property type="entry name" value="UPF0353/GerABKA_families"/>
</dbReference>
<reference evidence="5" key="1">
    <citation type="submission" date="2017-07" db="EMBL/GenBank/DDBJ databases">
        <title>Draft genome sequence of Effusibacillus lacus strain skLN1.</title>
        <authorList>
            <person name="Watanabe M."/>
            <person name="Kojima H."/>
            <person name="Fukui M."/>
        </authorList>
    </citation>
    <scope>NUCLEOTIDE SEQUENCE [LARGE SCALE GENOMIC DNA]</scope>
    <source>
        <strain evidence="5">skLN1</strain>
    </source>
</reference>
<dbReference type="EMBL" id="BDUF01000049">
    <property type="protein sequence ID" value="GAX90140.1"/>
    <property type="molecule type" value="Genomic_DNA"/>
</dbReference>
<organism evidence="4 5">
    <name type="scientific">Effusibacillus lacus</name>
    <dbReference type="NCBI Taxonomy" id="1348429"/>
    <lineage>
        <taxon>Bacteria</taxon>
        <taxon>Bacillati</taxon>
        <taxon>Bacillota</taxon>
        <taxon>Bacilli</taxon>
        <taxon>Bacillales</taxon>
        <taxon>Alicyclobacillaceae</taxon>
        <taxon>Effusibacillus</taxon>
    </lineage>
</organism>
<dbReference type="PANTHER" id="PTHR22550">
    <property type="entry name" value="SPORE GERMINATION PROTEIN"/>
    <property type="match status" value="1"/>
</dbReference>
<dbReference type="PANTHER" id="PTHR22550:SF5">
    <property type="entry name" value="LEUCINE ZIPPER PROTEIN 4"/>
    <property type="match status" value="1"/>
</dbReference>
<evidence type="ECO:0000256" key="2">
    <source>
        <dbReference type="ARBA" id="ARBA00023136"/>
    </source>
</evidence>
<sequence length="149" mass="17083">MKAPDDYYERWTIGTLIRFLRYLTAFISVFLPALYIALTSFHPGMIPSKLALSIAANREGVPFPAAITFRILRFGFMFVAAFFGLYGIIMAYIFLNIHMCRLKSFGVVYTTPFGPYKLRDWKDLVVRLPISVLRKRPATIPTDDTDRMG</sequence>
<keyword evidence="2 3" id="KW-0472">Membrane</keyword>
<gene>
    <name evidence="4" type="ORF">EFBL_1766</name>
</gene>
<dbReference type="GO" id="GO:0016020">
    <property type="term" value="C:membrane"/>
    <property type="evidence" value="ECO:0007669"/>
    <property type="project" value="InterPro"/>
</dbReference>
<dbReference type="AlphaFoldDB" id="A0A292YNU4"/>
<protein>
    <submittedName>
        <fullName evidence="4">Spore germination protein</fullName>
    </submittedName>
</protein>
<keyword evidence="5" id="KW-1185">Reference proteome</keyword>
<feature type="transmembrane region" description="Helical" evidence="3">
    <location>
        <begin position="20"/>
        <end position="38"/>
    </location>
</feature>
<keyword evidence="3" id="KW-1133">Transmembrane helix</keyword>
<name>A0A292YNU4_9BACL</name>
<dbReference type="InterPro" id="IPR004995">
    <property type="entry name" value="Spore_Ger"/>
</dbReference>
<evidence type="ECO:0000256" key="3">
    <source>
        <dbReference type="SAM" id="Phobius"/>
    </source>
</evidence>
<feature type="transmembrane region" description="Helical" evidence="3">
    <location>
        <begin position="71"/>
        <end position="95"/>
    </location>
</feature>